<protein>
    <recommendedName>
        <fullName evidence="2">7TM-DISM receptor extracellular domain-containing protein</fullName>
    </recommendedName>
</protein>
<keyword evidence="1" id="KW-0732">Signal</keyword>
<dbReference type="Proteomes" id="UP000663992">
    <property type="component" value="Unassembled WGS sequence"/>
</dbReference>
<feature type="signal peptide" evidence="1">
    <location>
        <begin position="1"/>
        <end position="21"/>
    </location>
</feature>
<dbReference type="RefSeq" id="WP_206597123.1">
    <property type="nucleotide sequence ID" value="NZ_JAFKCS010000683.1"/>
</dbReference>
<dbReference type="Pfam" id="PF07696">
    <property type="entry name" value="7TMR-DISMED2"/>
    <property type="match status" value="1"/>
</dbReference>
<feature type="domain" description="7TM-DISM receptor extracellular" evidence="2">
    <location>
        <begin position="38"/>
        <end position="101"/>
    </location>
</feature>
<evidence type="ECO:0000313" key="4">
    <source>
        <dbReference type="Proteomes" id="UP000663992"/>
    </source>
</evidence>
<feature type="chain" id="PRO_5046228051" description="7TM-DISM receptor extracellular domain-containing protein" evidence="1">
    <location>
        <begin position="22"/>
        <end position="103"/>
    </location>
</feature>
<dbReference type="Gene3D" id="2.60.40.2380">
    <property type="match status" value="1"/>
</dbReference>
<proteinExistence type="predicted"/>
<sequence length="103" mass="10898">MLQRFVLSLALLLWLASTSQAAPVITLSATSSGSALNADVELLEDSHGTLSIGDITSATQQSRFQAANGRASVGQSLNPWWIKLSVQRDSSAPTDWVLEVGSV</sequence>
<dbReference type="EMBL" id="JAFKCS010000683">
    <property type="protein sequence ID" value="MBN7823397.1"/>
    <property type="molecule type" value="Genomic_DNA"/>
</dbReference>
<comment type="caution">
    <text evidence="3">The sequence shown here is derived from an EMBL/GenBank/DDBJ whole genome shotgun (WGS) entry which is preliminary data.</text>
</comment>
<name>A0ABS3D219_9ALTE</name>
<dbReference type="InterPro" id="IPR011622">
    <property type="entry name" value="7TMR_DISM_rcpt_extracell_dom2"/>
</dbReference>
<organism evidence="3 4">
    <name type="scientific">Bowmanella yangjiangensis</name>
    <dbReference type="NCBI Taxonomy" id="2811230"/>
    <lineage>
        <taxon>Bacteria</taxon>
        <taxon>Pseudomonadati</taxon>
        <taxon>Pseudomonadota</taxon>
        <taxon>Gammaproteobacteria</taxon>
        <taxon>Alteromonadales</taxon>
        <taxon>Alteromonadaceae</taxon>
        <taxon>Bowmanella</taxon>
    </lineage>
</organism>
<accession>A0ABS3D219</accession>
<evidence type="ECO:0000256" key="1">
    <source>
        <dbReference type="SAM" id="SignalP"/>
    </source>
</evidence>
<keyword evidence="4" id="KW-1185">Reference proteome</keyword>
<reference evidence="3 4" key="1">
    <citation type="submission" date="2021-03" db="EMBL/GenBank/DDBJ databases">
        <title>novel species isolated from a fishpond in China.</title>
        <authorList>
            <person name="Lu H."/>
            <person name="Cai Z."/>
        </authorList>
    </citation>
    <scope>NUCLEOTIDE SEQUENCE [LARGE SCALE GENOMIC DNA]</scope>
    <source>
        <strain evidence="3 4">Y57</strain>
    </source>
</reference>
<gene>
    <name evidence="3" type="ORF">J0A65_26255</name>
</gene>
<feature type="non-terminal residue" evidence="3">
    <location>
        <position position="103"/>
    </location>
</feature>
<evidence type="ECO:0000313" key="3">
    <source>
        <dbReference type="EMBL" id="MBN7823397.1"/>
    </source>
</evidence>
<evidence type="ECO:0000259" key="2">
    <source>
        <dbReference type="Pfam" id="PF07696"/>
    </source>
</evidence>